<sequence length="127" mass="14329">FSTHISTSDPKKWPVQSRKRSPIRWSPEDDSLSSSSLSLEDVDLIDLREPWIVEAAELPRAKGRHLTGRTVVLLPDPELFTSDPEVAEVEQSVINGFVHRTHPLFVSATKVAYLEAEKLNIGNELHY</sequence>
<comment type="caution">
    <text evidence="2">The sequence shown here is derived from an EMBL/GenBank/DDBJ whole genome shotgun (WGS) entry which is preliminary data.</text>
</comment>
<dbReference type="EMBL" id="JTDF01000254">
    <property type="protein sequence ID" value="KAF8571921.1"/>
    <property type="molecule type" value="Genomic_DNA"/>
</dbReference>
<reference evidence="2 3" key="1">
    <citation type="submission" date="2019-07" db="EMBL/GenBank/DDBJ databases">
        <title>Annotation for the trematode Paragonimus westermani.</title>
        <authorList>
            <person name="Choi Y.-J."/>
        </authorList>
    </citation>
    <scope>NUCLEOTIDE SEQUENCE [LARGE SCALE GENOMIC DNA]</scope>
    <source>
        <strain evidence="2">180907_Pwestermani</strain>
    </source>
</reference>
<dbReference type="Proteomes" id="UP000699462">
    <property type="component" value="Unassembled WGS sequence"/>
</dbReference>
<gene>
    <name evidence="2" type="ORF">P879_00651</name>
</gene>
<evidence type="ECO:0000313" key="2">
    <source>
        <dbReference type="EMBL" id="KAF8571921.1"/>
    </source>
</evidence>
<protein>
    <submittedName>
        <fullName evidence="2">Uncharacterized protein</fullName>
    </submittedName>
</protein>
<feature type="region of interest" description="Disordered" evidence="1">
    <location>
        <begin position="1"/>
        <end position="36"/>
    </location>
</feature>
<name>A0A8T0DZC2_9TREM</name>
<proteinExistence type="predicted"/>
<keyword evidence="3" id="KW-1185">Reference proteome</keyword>
<dbReference type="OrthoDB" id="10308813at2759"/>
<accession>A0A8T0DZC2</accession>
<dbReference type="AlphaFoldDB" id="A0A8T0DZC2"/>
<organism evidence="2 3">
    <name type="scientific">Paragonimus westermani</name>
    <dbReference type="NCBI Taxonomy" id="34504"/>
    <lineage>
        <taxon>Eukaryota</taxon>
        <taxon>Metazoa</taxon>
        <taxon>Spiralia</taxon>
        <taxon>Lophotrochozoa</taxon>
        <taxon>Platyhelminthes</taxon>
        <taxon>Trematoda</taxon>
        <taxon>Digenea</taxon>
        <taxon>Plagiorchiida</taxon>
        <taxon>Troglotremata</taxon>
        <taxon>Troglotrematidae</taxon>
        <taxon>Paragonimus</taxon>
    </lineage>
</organism>
<evidence type="ECO:0000313" key="3">
    <source>
        <dbReference type="Proteomes" id="UP000699462"/>
    </source>
</evidence>
<feature type="non-terminal residue" evidence="2">
    <location>
        <position position="1"/>
    </location>
</feature>
<evidence type="ECO:0000256" key="1">
    <source>
        <dbReference type="SAM" id="MobiDB-lite"/>
    </source>
</evidence>